<keyword evidence="11" id="KW-1133">Transmembrane helix</keyword>
<dbReference type="Proteomes" id="UP001295423">
    <property type="component" value="Unassembled WGS sequence"/>
</dbReference>
<evidence type="ECO:0000256" key="11">
    <source>
        <dbReference type="SAM" id="Phobius"/>
    </source>
</evidence>
<keyword evidence="4 9" id="KW-0408">Iron</keyword>
<evidence type="ECO:0000256" key="1">
    <source>
        <dbReference type="ARBA" id="ARBA00004604"/>
    </source>
</evidence>
<dbReference type="GO" id="GO:0051864">
    <property type="term" value="F:histone H3K36 demethylase activity"/>
    <property type="evidence" value="ECO:0007669"/>
    <property type="project" value="TreeGrafter"/>
</dbReference>
<comment type="similarity">
    <text evidence="5">Belongs to the ROX family. MINA53 subfamily.</text>
</comment>
<keyword evidence="9" id="KW-0805">Transcription regulation</keyword>
<evidence type="ECO:0000256" key="2">
    <source>
        <dbReference type="ARBA" id="ARBA00022517"/>
    </source>
</evidence>
<dbReference type="EMBL" id="CAKOGP040000080">
    <property type="protein sequence ID" value="CAJ1929360.1"/>
    <property type="molecule type" value="Genomic_DNA"/>
</dbReference>
<feature type="compositionally biased region" description="Low complexity" evidence="10">
    <location>
        <begin position="408"/>
        <end position="426"/>
    </location>
</feature>
<dbReference type="AlphaFoldDB" id="A0AAD2CMS1"/>
<feature type="compositionally biased region" description="Low complexity" evidence="10">
    <location>
        <begin position="506"/>
        <end position="517"/>
    </location>
</feature>
<dbReference type="GO" id="GO:0036139">
    <property type="term" value="F:peptidyl-histidine dioxygenase activity"/>
    <property type="evidence" value="ECO:0007669"/>
    <property type="project" value="UniProtKB-EC"/>
</dbReference>
<evidence type="ECO:0000256" key="5">
    <source>
        <dbReference type="ARBA" id="ARBA00034314"/>
    </source>
</evidence>
<dbReference type="EC" id="1.14.11.-" evidence="9"/>
<dbReference type="SUPFAM" id="SSF51197">
    <property type="entry name" value="Clavaminate synthase-like"/>
    <property type="match status" value="1"/>
</dbReference>
<keyword evidence="9" id="KW-0804">Transcription</keyword>
<feature type="signal peptide" evidence="12">
    <location>
        <begin position="1"/>
        <end position="20"/>
    </location>
</feature>
<comment type="caution">
    <text evidence="14">The sequence shown here is derived from an EMBL/GenBank/DDBJ whole genome shotgun (WGS) entry which is preliminary data.</text>
</comment>
<dbReference type="Gene3D" id="2.60.120.650">
    <property type="entry name" value="Cupin"/>
    <property type="match status" value="1"/>
</dbReference>
<evidence type="ECO:0000256" key="12">
    <source>
        <dbReference type="SAM" id="SignalP"/>
    </source>
</evidence>
<dbReference type="PANTHER" id="PTHR13096">
    <property type="entry name" value="MINA53 MYC INDUCED NUCLEAR ANTIGEN"/>
    <property type="match status" value="1"/>
</dbReference>
<keyword evidence="15" id="KW-1185">Reference proteome</keyword>
<keyword evidence="11" id="KW-0472">Membrane</keyword>
<reference evidence="14" key="1">
    <citation type="submission" date="2023-08" db="EMBL/GenBank/DDBJ databases">
        <authorList>
            <person name="Audoor S."/>
            <person name="Bilcke G."/>
        </authorList>
    </citation>
    <scope>NUCLEOTIDE SEQUENCE</scope>
</reference>
<evidence type="ECO:0000256" key="3">
    <source>
        <dbReference type="ARBA" id="ARBA00022723"/>
    </source>
</evidence>
<name>A0AAD2CMS1_9STRA</name>
<feature type="compositionally biased region" description="Polar residues" evidence="10">
    <location>
        <begin position="519"/>
        <end position="540"/>
    </location>
</feature>
<evidence type="ECO:0000313" key="14">
    <source>
        <dbReference type="EMBL" id="CAJ1929360.1"/>
    </source>
</evidence>
<keyword evidence="3 9" id="KW-0479">Metal-binding</keyword>
<feature type="domain" description="JmjC" evidence="13">
    <location>
        <begin position="110"/>
        <end position="260"/>
    </location>
</feature>
<evidence type="ECO:0000313" key="15">
    <source>
        <dbReference type="Proteomes" id="UP001295423"/>
    </source>
</evidence>
<accession>A0AAD2CMS1</accession>
<keyword evidence="9" id="KW-0560">Oxidoreductase</keyword>
<dbReference type="GO" id="GO:0042254">
    <property type="term" value="P:ribosome biogenesis"/>
    <property type="evidence" value="ECO:0007669"/>
    <property type="project" value="UniProtKB-KW"/>
</dbReference>
<sequence length="854" mass="90617">MYYLFLLSWNLMLAIHCAHASLIMQNKLRVERSYVPEGIARGVFEAMRDDMIPHPQDAISKKLLTINGDAGKSIDFSNNWDKIQAFRDITNEEPEAAGKVSGILRIQEMKQSVYEYAKWKVNEAVENRVMEDGGTVHLYLSRPESSALANHTDTTDIFVLQLSGAKEWILCDNEASRLLDKNLRGKLDKCTTYTPAEMDRLYCERTTLYPGDALYLPKQVVHSARATSDGLSAHLTFGFADNTCSLSDMDTCLSPRLIDHNNERRRLTCNYEEGGSSCNTSCDEACNSDCNSNFGTSSCDGSCNMGCDGDCNICVPQICNSFQGGRECFGSCDANCNADCNESCNSSCDGAFNSKCNSGCDSSCDESCDSDCNSNCRICPTPPPTPPPTAPPSAEPSTNPSQIPSSQPSTLPSAEPSASPSQTPTSQPTPKPSLGPTTPPTPPPTPGPTNLPTPGPTASPSSEPTPGPSLSPTRSDSSTPTASPTPKPSPGPTTPPTQTPSPLPSSSPTETPSAMPTFKPSQSPSSSPTVNQTQAPSQTPSILPTAIEIIVAPEAASMGNSMIYGIAGGAAALLLLLTCLYGRKRKRDIEKTSVEVKERGDGSIKVKKTTKFKGSPREQIEIIDFPNEPTANANGYFLTAAEKPVNRFNSAPMISPNDSPTQSVSSDNVPMASAVVPDDLETPLAAPASGGTEESLKAKEAARRDKVGSAARQNAAGGSRRSGDKKSRSRNKDSRPGAFSSDNGNRDADGGYNDSKAARKSGKESSKRSNGGSGSSASRSKSRHSSDEKLEARRHRSSGPNTPGAHHGDSKSPRSHRKKGSSSRGSRSGGRSRKVVASGEVKEIPPPDISESNA</sequence>
<dbReference type="InterPro" id="IPR039994">
    <property type="entry name" value="NO66-like"/>
</dbReference>
<dbReference type="GO" id="GO:0005506">
    <property type="term" value="F:iron ion binding"/>
    <property type="evidence" value="ECO:0007669"/>
    <property type="project" value="UniProtKB-UniRule"/>
</dbReference>
<dbReference type="Pfam" id="PF08007">
    <property type="entry name" value="JmjC_2"/>
    <property type="match status" value="1"/>
</dbReference>
<feature type="compositionally biased region" description="Basic and acidic residues" evidence="10">
    <location>
        <begin position="694"/>
        <end position="707"/>
    </location>
</feature>
<feature type="compositionally biased region" description="Basic and acidic residues" evidence="10">
    <location>
        <begin position="721"/>
        <end position="735"/>
    </location>
</feature>
<keyword evidence="2" id="KW-0690">Ribosome biogenesis</keyword>
<feature type="compositionally biased region" description="Pro residues" evidence="10">
    <location>
        <begin position="427"/>
        <end position="469"/>
    </location>
</feature>
<gene>
    <name evidence="14" type="ORF">CYCCA115_LOCUS1664</name>
</gene>
<feature type="region of interest" description="Disordered" evidence="10">
    <location>
        <begin position="384"/>
        <end position="540"/>
    </location>
</feature>
<feature type="compositionally biased region" description="Pro residues" evidence="10">
    <location>
        <begin position="384"/>
        <end position="394"/>
    </location>
</feature>
<feature type="compositionally biased region" description="Pro residues" evidence="10">
    <location>
        <begin position="483"/>
        <end position="505"/>
    </location>
</feature>
<evidence type="ECO:0000256" key="9">
    <source>
        <dbReference type="RuleBase" id="RU366061"/>
    </source>
</evidence>
<comment type="catalytic activity">
    <reaction evidence="7">
        <text>L-histidyl-[ribosomal protein uL15] + 2-oxoglutarate + O2 = (3S)-3-hydroxy-L-histidyl-[ribosomal protein uL15] + succinate + CO2</text>
        <dbReference type="Rhea" id="RHEA:54024"/>
        <dbReference type="Rhea" id="RHEA-COMP:13760"/>
        <dbReference type="Rhea" id="RHEA-COMP:13761"/>
        <dbReference type="ChEBI" id="CHEBI:15379"/>
        <dbReference type="ChEBI" id="CHEBI:16526"/>
        <dbReference type="ChEBI" id="CHEBI:16810"/>
        <dbReference type="ChEBI" id="CHEBI:29979"/>
        <dbReference type="ChEBI" id="CHEBI:30031"/>
        <dbReference type="ChEBI" id="CHEBI:138021"/>
    </reaction>
</comment>
<evidence type="ECO:0000259" key="13">
    <source>
        <dbReference type="PROSITE" id="PS51184"/>
    </source>
</evidence>
<comment type="cofactor">
    <cofactor evidence="9">
        <name>Fe(2+)</name>
        <dbReference type="ChEBI" id="CHEBI:29033"/>
    </cofactor>
    <text evidence="9">Binds 1 Fe(2+) ion per subunit.</text>
</comment>
<comment type="function">
    <text evidence="6">Oxygenase that can act as both a histone lysine demethylase and a ribosomal histidine hydroxylase. Is involved in the demethylation of trimethylated 'Lys-9' on histone H3 (H3K9me3), leading to an increase in ribosomal RNA expression. Also catalyzes the hydroxylation of 60S ribosomal protein L27a on 'His-39'. May play an important role in cell growth and survival. May be involved in ribosome biogenesis, most likely during the assembly process of pre-ribosomal particles.</text>
</comment>
<feature type="chain" id="PRO_5042244060" description="Bifunctional lysine-specific demethylase and histidyl-hydroxylase" evidence="12">
    <location>
        <begin position="21"/>
        <end position="854"/>
    </location>
</feature>
<feature type="region of interest" description="Disordered" evidence="10">
    <location>
        <begin position="649"/>
        <end position="854"/>
    </location>
</feature>
<comment type="catalytic activity">
    <reaction evidence="8">
        <text>L-histidyl-[protein] + 2-oxoglutarate + O2 = (3S)-3-hydroxy-L-histidyl-[protein] + succinate + CO2</text>
        <dbReference type="Rhea" id="RHEA:54256"/>
        <dbReference type="Rhea" id="RHEA-COMP:9745"/>
        <dbReference type="Rhea" id="RHEA-COMP:13840"/>
        <dbReference type="ChEBI" id="CHEBI:15379"/>
        <dbReference type="ChEBI" id="CHEBI:16526"/>
        <dbReference type="ChEBI" id="CHEBI:16810"/>
        <dbReference type="ChEBI" id="CHEBI:29979"/>
        <dbReference type="ChEBI" id="CHEBI:30031"/>
        <dbReference type="ChEBI" id="CHEBI:138021"/>
        <dbReference type="EC" id="1.14.11.79"/>
    </reaction>
</comment>
<protein>
    <recommendedName>
        <fullName evidence="9">Bifunctional lysine-specific demethylase and histidyl-hydroxylase</fullName>
        <ecNumber evidence="9">1.14.11.-</ecNumber>
    </recommendedName>
</protein>
<dbReference type="PROSITE" id="PS51184">
    <property type="entry name" value="JMJC"/>
    <property type="match status" value="1"/>
</dbReference>
<keyword evidence="9" id="KW-0539">Nucleus</keyword>
<evidence type="ECO:0000256" key="4">
    <source>
        <dbReference type="ARBA" id="ARBA00023004"/>
    </source>
</evidence>
<keyword evidence="12" id="KW-0732">Signal</keyword>
<dbReference type="GO" id="GO:0005730">
    <property type="term" value="C:nucleolus"/>
    <property type="evidence" value="ECO:0007669"/>
    <property type="project" value="UniProtKB-SubCell"/>
</dbReference>
<dbReference type="InterPro" id="IPR003347">
    <property type="entry name" value="JmjC_dom"/>
</dbReference>
<keyword evidence="9" id="KW-0223">Dioxygenase</keyword>
<evidence type="ECO:0000256" key="6">
    <source>
        <dbReference type="ARBA" id="ARBA00046256"/>
    </source>
</evidence>
<evidence type="ECO:0000256" key="10">
    <source>
        <dbReference type="SAM" id="MobiDB-lite"/>
    </source>
</evidence>
<organism evidence="14 15">
    <name type="scientific">Cylindrotheca closterium</name>
    <dbReference type="NCBI Taxonomy" id="2856"/>
    <lineage>
        <taxon>Eukaryota</taxon>
        <taxon>Sar</taxon>
        <taxon>Stramenopiles</taxon>
        <taxon>Ochrophyta</taxon>
        <taxon>Bacillariophyta</taxon>
        <taxon>Bacillariophyceae</taxon>
        <taxon>Bacillariophycidae</taxon>
        <taxon>Bacillariales</taxon>
        <taxon>Bacillariaceae</taxon>
        <taxon>Cylindrotheca</taxon>
    </lineage>
</organism>
<comment type="subcellular location">
    <subcellularLocation>
        <location evidence="1">Nucleus</location>
        <location evidence="1">Nucleolus</location>
    </subcellularLocation>
</comment>
<evidence type="ECO:0000256" key="7">
    <source>
        <dbReference type="ARBA" id="ARBA00047687"/>
    </source>
</evidence>
<feature type="transmembrane region" description="Helical" evidence="11">
    <location>
        <begin position="562"/>
        <end position="581"/>
    </location>
</feature>
<dbReference type="PANTHER" id="PTHR13096:SF7">
    <property type="entry name" value="RIBOSOMAL OXYGENASE 2"/>
    <property type="match status" value="1"/>
</dbReference>
<dbReference type="GO" id="GO:0032453">
    <property type="term" value="F:histone H3K4 demethylase activity"/>
    <property type="evidence" value="ECO:0007669"/>
    <property type="project" value="TreeGrafter"/>
</dbReference>
<feature type="compositionally biased region" description="Polar residues" evidence="10">
    <location>
        <begin position="656"/>
        <end position="668"/>
    </location>
</feature>
<proteinExistence type="inferred from homology"/>
<evidence type="ECO:0000256" key="8">
    <source>
        <dbReference type="ARBA" id="ARBA00049465"/>
    </source>
</evidence>
<feature type="compositionally biased region" description="Low complexity" evidence="10">
    <location>
        <begin position="470"/>
        <end position="482"/>
    </location>
</feature>
<keyword evidence="11" id="KW-0812">Transmembrane</keyword>